<sequence length="254" mass="29147">MQIFDSHTHLNDEAFQGKTEEYIDRAKELDVDEMAIIGSNEAFNIEAIRLAQNYEPLHAVVGWHPEFAKEYNEEQLVNQIKLPEVVAIGEIGLDYHWEEDPDPEIQQAVLIKQLDVAQQYDMPVSIHCRDAFDDMYKILKNHDMSKSGIIMHSFNGDINWLNKFLDLGLMVSYSGVVSFKNAPEVHESAKNTPLDRLLVETDAPYLTPEPYRGHQNEPGYTRYVVDAIAKLKDLSPNEIAEHTFNNARKVYNLD</sequence>
<name>A0A0H4QFB8_9LACO</name>
<organism evidence="4 5">
    <name type="scientific">Companilactobacillus ginsenosidimutans</name>
    <dbReference type="NCBI Taxonomy" id="1007676"/>
    <lineage>
        <taxon>Bacteria</taxon>
        <taxon>Bacillati</taxon>
        <taxon>Bacillota</taxon>
        <taxon>Bacilli</taxon>
        <taxon>Lactobacillales</taxon>
        <taxon>Lactobacillaceae</taxon>
        <taxon>Companilactobacillus</taxon>
    </lineage>
</organism>
<feature type="binding site" evidence="3">
    <location>
        <position position="7"/>
    </location>
    <ligand>
        <name>a divalent metal cation</name>
        <dbReference type="ChEBI" id="CHEBI:60240"/>
        <label>1</label>
    </ligand>
</feature>
<dbReference type="Gene3D" id="3.20.20.140">
    <property type="entry name" value="Metal-dependent hydrolases"/>
    <property type="match status" value="1"/>
</dbReference>
<dbReference type="Proteomes" id="UP000036106">
    <property type="component" value="Chromosome"/>
</dbReference>
<dbReference type="PIRSF" id="PIRSF005902">
    <property type="entry name" value="DNase_TatD"/>
    <property type="match status" value="1"/>
</dbReference>
<feature type="binding site" evidence="3">
    <location>
        <position position="127"/>
    </location>
    <ligand>
        <name>a divalent metal cation</name>
        <dbReference type="ChEBI" id="CHEBI:60240"/>
        <label>2</label>
    </ligand>
</feature>
<dbReference type="PROSITE" id="PS01090">
    <property type="entry name" value="TATD_2"/>
    <property type="match status" value="1"/>
</dbReference>
<evidence type="ECO:0000313" key="4">
    <source>
        <dbReference type="EMBL" id="AKP67089.1"/>
    </source>
</evidence>
<reference evidence="5" key="1">
    <citation type="submission" date="2015-07" db="EMBL/GenBank/DDBJ databases">
        <title>Lactobacillus ginsenosidimutans/EMML 3141/ whole genome sequencing.</title>
        <authorList>
            <person name="Kim M.K."/>
            <person name="Im W.-T."/>
            <person name="Srinivasan S."/>
            <person name="Lee J.-J."/>
        </authorList>
    </citation>
    <scope>NUCLEOTIDE SEQUENCE [LARGE SCALE GENOMIC DNA]</scope>
    <source>
        <strain evidence="5">EMML 3041</strain>
    </source>
</reference>
<dbReference type="KEGG" id="lgn:ABM34_05740"/>
<evidence type="ECO:0000313" key="5">
    <source>
        <dbReference type="Proteomes" id="UP000036106"/>
    </source>
</evidence>
<dbReference type="InterPro" id="IPR001130">
    <property type="entry name" value="TatD-like"/>
</dbReference>
<dbReference type="GO" id="GO:0005829">
    <property type="term" value="C:cytosol"/>
    <property type="evidence" value="ECO:0007669"/>
    <property type="project" value="TreeGrafter"/>
</dbReference>
<dbReference type="EMBL" id="CP012034">
    <property type="protein sequence ID" value="AKP67089.1"/>
    <property type="molecule type" value="Genomic_DNA"/>
</dbReference>
<dbReference type="STRING" id="1007676.ABM34_05740"/>
<dbReference type="Pfam" id="PF01026">
    <property type="entry name" value="TatD_DNase"/>
    <property type="match status" value="1"/>
</dbReference>
<feature type="binding site" evidence="3">
    <location>
        <position position="9"/>
    </location>
    <ligand>
        <name>a divalent metal cation</name>
        <dbReference type="ChEBI" id="CHEBI:60240"/>
        <label>1</label>
    </ligand>
</feature>
<dbReference type="RefSeq" id="WP_048704166.1">
    <property type="nucleotide sequence ID" value="NZ_CP012034.1"/>
</dbReference>
<dbReference type="PANTHER" id="PTHR46124">
    <property type="entry name" value="D-AMINOACYL-TRNA DEACYLASE"/>
    <property type="match status" value="1"/>
</dbReference>
<dbReference type="FunFam" id="3.20.20.140:FF:000005">
    <property type="entry name" value="TatD family hydrolase"/>
    <property type="match status" value="1"/>
</dbReference>
<proteinExistence type="predicted"/>
<dbReference type="AlphaFoldDB" id="A0A0H4QFB8"/>
<feature type="binding site" evidence="3">
    <location>
        <position position="152"/>
    </location>
    <ligand>
        <name>a divalent metal cation</name>
        <dbReference type="ChEBI" id="CHEBI:60240"/>
        <label>2</label>
    </ligand>
</feature>
<dbReference type="PATRIC" id="fig|1007676.4.peg.1138"/>
<dbReference type="SUPFAM" id="SSF51556">
    <property type="entry name" value="Metallo-dependent hydrolases"/>
    <property type="match status" value="1"/>
</dbReference>
<keyword evidence="5" id="KW-1185">Reference proteome</keyword>
<keyword evidence="2 4" id="KW-0378">Hydrolase</keyword>
<dbReference type="OrthoDB" id="9810005at2"/>
<keyword evidence="1 3" id="KW-0479">Metal-binding</keyword>
<evidence type="ECO:0000256" key="3">
    <source>
        <dbReference type="PIRSR" id="PIRSR005902-1"/>
    </source>
</evidence>
<dbReference type="GO" id="GO:0016788">
    <property type="term" value="F:hydrolase activity, acting on ester bonds"/>
    <property type="evidence" value="ECO:0007669"/>
    <property type="project" value="InterPro"/>
</dbReference>
<dbReference type="NCBIfam" id="TIGR00010">
    <property type="entry name" value="YchF/TatD family DNA exonuclease"/>
    <property type="match status" value="1"/>
</dbReference>
<evidence type="ECO:0000256" key="1">
    <source>
        <dbReference type="ARBA" id="ARBA00022723"/>
    </source>
</evidence>
<dbReference type="CDD" id="cd01310">
    <property type="entry name" value="TatD_DNAse"/>
    <property type="match status" value="1"/>
</dbReference>
<dbReference type="PROSITE" id="PS01137">
    <property type="entry name" value="TATD_1"/>
    <property type="match status" value="1"/>
</dbReference>
<protein>
    <submittedName>
        <fullName evidence="4">Hydrolase TatD</fullName>
    </submittedName>
</protein>
<dbReference type="GO" id="GO:0004536">
    <property type="term" value="F:DNA nuclease activity"/>
    <property type="evidence" value="ECO:0007669"/>
    <property type="project" value="InterPro"/>
</dbReference>
<feature type="binding site" evidence="3">
    <location>
        <position position="202"/>
    </location>
    <ligand>
        <name>a divalent metal cation</name>
        <dbReference type="ChEBI" id="CHEBI:60240"/>
        <label>1</label>
    </ligand>
</feature>
<dbReference type="GO" id="GO:0046872">
    <property type="term" value="F:metal ion binding"/>
    <property type="evidence" value="ECO:0007669"/>
    <property type="project" value="UniProtKB-KW"/>
</dbReference>
<dbReference type="PROSITE" id="PS01091">
    <property type="entry name" value="TATD_3"/>
    <property type="match status" value="1"/>
</dbReference>
<evidence type="ECO:0000256" key="2">
    <source>
        <dbReference type="ARBA" id="ARBA00022801"/>
    </source>
</evidence>
<dbReference type="InterPro" id="IPR032466">
    <property type="entry name" value="Metal_Hydrolase"/>
</dbReference>
<gene>
    <name evidence="4" type="ORF">ABM34_05740</name>
</gene>
<dbReference type="InterPro" id="IPR018228">
    <property type="entry name" value="DNase_TatD-rel_CS"/>
</dbReference>
<dbReference type="PANTHER" id="PTHR46124:SF2">
    <property type="entry name" value="D-AMINOACYL-TRNA DEACYLASE"/>
    <property type="match status" value="1"/>
</dbReference>
<dbReference type="InterPro" id="IPR015991">
    <property type="entry name" value="TatD/YcfH-like"/>
</dbReference>
<feature type="binding site" evidence="3">
    <location>
        <position position="90"/>
    </location>
    <ligand>
        <name>a divalent metal cation</name>
        <dbReference type="ChEBI" id="CHEBI:60240"/>
        <label>1</label>
    </ligand>
</feature>
<accession>A0A0H4QFB8</accession>